<reference evidence="2 3" key="1">
    <citation type="journal article" date="2016" name="Nat. Commun.">
        <title>Thousands of microbial genomes shed light on interconnected biogeochemical processes in an aquifer system.</title>
        <authorList>
            <person name="Anantharaman K."/>
            <person name="Brown C.T."/>
            <person name="Hug L.A."/>
            <person name="Sharon I."/>
            <person name="Castelle C.J."/>
            <person name="Probst A.J."/>
            <person name="Thomas B.C."/>
            <person name="Singh A."/>
            <person name="Wilkins M.J."/>
            <person name="Karaoz U."/>
            <person name="Brodie E.L."/>
            <person name="Williams K.H."/>
            <person name="Hubbard S.S."/>
            <person name="Banfield J.F."/>
        </authorList>
    </citation>
    <scope>NUCLEOTIDE SEQUENCE [LARGE SCALE GENOMIC DNA]</scope>
</reference>
<gene>
    <name evidence="2" type="ORF">A3A21_02745</name>
</gene>
<evidence type="ECO:0000313" key="3">
    <source>
        <dbReference type="Proteomes" id="UP000176996"/>
    </source>
</evidence>
<organism evidence="2 3">
    <name type="scientific">Candidatus Jorgensenbacteria bacterium RIFCSPLOWO2_01_FULL_45_25b</name>
    <dbReference type="NCBI Taxonomy" id="1798471"/>
    <lineage>
        <taxon>Bacteria</taxon>
        <taxon>Candidatus Joergenseniibacteriota</taxon>
    </lineage>
</organism>
<dbReference type="STRING" id="1798471.A3A21_02745"/>
<feature type="coiled-coil region" evidence="1">
    <location>
        <begin position="37"/>
        <end position="64"/>
    </location>
</feature>
<name>A0A1F6BZU8_9BACT</name>
<keyword evidence="1" id="KW-0175">Coiled coil</keyword>
<comment type="caution">
    <text evidence="2">The sequence shown here is derived from an EMBL/GenBank/DDBJ whole genome shotgun (WGS) entry which is preliminary data.</text>
</comment>
<accession>A0A1F6BZU8</accession>
<dbReference type="AlphaFoldDB" id="A0A1F6BZU8"/>
<evidence type="ECO:0008006" key="4">
    <source>
        <dbReference type="Google" id="ProtNLM"/>
    </source>
</evidence>
<evidence type="ECO:0000313" key="2">
    <source>
        <dbReference type="EMBL" id="OGG42484.1"/>
    </source>
</evidence>
<sequence length="106" mass="12171">MTITKPNEQKRNSKALMVVALCLIAGGVAYVFEYNNLVKARYSLENLEKNIKEAKTRESEIKNSIYQITDPEKIKKFAEENALILEEMPAYISEKTEKTLSKLIEE</sequence>
<dbReference type="Proteomes" id="UP000176996">
    <property type="component" value="Unassembled WGS sequence"/>
</dbReference>
<evidence type="ECO:0000256" key="1">
    <source>
        <dbReference type="SAM" id="Coils"/>
    </source>
</evidence>
<dbReference type="EMBL" id="MFKK01000002">
    <property type="protein sequence ID" value="OGG42484.1"/>
    <property type="molecule type" value="Genomic_DNA"/>
</dbReference>
<proteinExistence type="predicted"/>
<protein>
    <recommendedName>
        <fullName evidence="4">Cell division protein FtsL</fullName>
    </recommendedName>
</protein>